<evidence type="ECO:0000259" key="2">
    <source>
        <dbReference type="Pfam" id="PF00582"/>
    </source>
</evidence>
<dbReference type="PANTHER" id="PTHR46268:SF6">
    <property type="entry name" value="UNIVERSAL STRESS PROTEIN UP12"/>
    <property type="match status" value="1"/>
</dbReference>
<comment type="similarity">
    <text evidence="1">Belongs to the universal stress protein A family.</text>
</comment>
<dbReference type="InterPro" id="IPR006015">
    <property type="entry name" value="Universal_stress_UspA"/>
</dbReference>
<dbReference type="AlphaFoldDB" id="A0A4Q4ZHU4"/>
<feature type="domain" description="UspA" evidence="2">
    <location>
        <begin position="152"/>
        <end position="285"/>
    </location>
</feature>
<dbReference type="Pfam" id="PF00582">
    <property type="entry name" value="Usp"/>
    <property type="match status" value="2"/>
</dbReference>
<evidence type="ECO:0000313" key="4">
    <source>
        <dbReference type="Proteomes" id="UP000295198"/>
    </source>
</evidence>
<sequence>MAPNQHSGAVVVGVDGSDHSEGAVHTAAGLAALEVRRLDVVHAPTRISGTVPHHLVETPPGGAEVAILDHARQIALGVAPGLAVSTEIARDDPRTALEHASRTARAVVVGSRGLGSVRNLLLGSVGLHVALHSRCPALVVRPVAGPGDEGPRRIVVGTSGTGTSAAAMEFAYARAALLGLSLRVVYCVDFHHGLTGMTDRDLEGLLLGRRAVTEGVAGLRTTYPDVDVDFELGRGPAVECLARASAHAGMLVVGAPPRTGIAARPVDPVTRGVVEHARCTVAVVPGSS</sequence>
<proteinExistence type="inferred from homology"/>
<dbReference type="Gene3D" id="3.40.50.620">
    <property type="entry name" value="HUPs"/>
    <property type="match status" value="2"/>
</dbReference>
<dbReference type="Proteomes" id="UP000295198">
    <property type="component" value="Unassembled WGS sequence"/>
</dbReference>
<dbReference type="RefSeq" id="WP_134714756.1">
    <property type="nucleotide sequence ID" value="NZ_SDKM01000005.1"/>
</dbReference>
<feature type="domain" description="UspA" evidence="2">
    <location>
        <begin position="10"/>
        <end position="141"/>
    </location>
</feature>
<dbReference type="InterPro" id="IPR014729">
    <property type="entry name" value="Rossmann-like_a/b/a_fold"/>
</dbReference>
<reference evidence="3 4" key="1">
    <citation type="submission" date="2019-01" db="EMBL/GenBank/DDBJ databases">
        <title>Nocardioides guangzhouensis sp. nov., an actinobacterium isolated from soil.</title>
        <authorList>
            <person name="Fu Y."/>
            <person name="Cai Y."/>
            <person name="Lin Z."/>
            <person name="Chen P."/>
        </authorList>
    </citation>
    <scope>NUCLEOTIDE SEQUENCE [LARGE SCALE GENOMIC DNA]</scope>
    <source>
        <strain evidence="3 4">130</strain>
    </source>
</reference>
<comment type="caution">
    <text evidence="3">The sequence shown here is derived from an EMBL/GenBank/DDBJ whole genome shotgun (WGS) entry which is preliminary data.</text>
</comment>
<dbReference type="SUPFAM" id="SSF52402">
    <property type="entry name" value="Adenine nucleotide alpha hydrolases-like"/>
    <property type="match status" value="2"/>
</dbReference>
<evidence type="ECO:0000256" key="1">
    <source>
        <dbReference type="ARBA" id="ARBA00008791"/>
    </source>
</evidence>
<dbReference type="PANTHER" id="PTHR46268">
    <property type="entry name" value="STRESS RESPONSE PROTEIN NHAX"/>
    <property type="match status" value="1"/>
</dbReference>
<organism evidence="3 4">
    <name type="scientific">Nocardioides guangzhouensis</name>
    <dbReference type="NCBI Taxonomy" id="2497878"/>
    <lineage>
        <taxon>Bacteria</taxon>
        <taxon>Bacillati</taxon>
        <taxon>Actinomycetota</taxon>
        <taxon>Actinomycetes</taxon>
        <taxon>Propionibacteriales</taxon>
        <taxon>Nocardioidaceae</taxon>
        <taxon>Nocardioides</taxon>
    </lineage>
</organism>
<keyword evidence="4" id="KW-1185">Reference proteome</keyword>
<dbReference type="PRINTS" id="PR01438">
    <property type="entry name" value="UNVRSLSTRESS"/>
</dbReference>
<dbReference type="InterPro" id="IPR006016">
    <property type="entry name" value="UspA"/>
</dbReference>
<dbReference type="OrthoDB" id="3873975at2"/>
<evidence type="ECO:0000313" key="3">
    <source>
        <dbReference type="EMBL" id="RYP87773.1"/>
    </source>
</evidence>
<dbReference type="EMBL" id="SDKM01000005">
    <property type="protein sequence ID" value="RYP87773.1"/>
    <property type="molecule type" value="Genomic_DNA"/>
</dbReference>
<gene>
    <name evidence="3" type="ORF">EKO23_05140</name>
</gene>
<name>A0A4Q4ZHU4_9ACTN</name>
<protein>
    <submittedName>
        <fullName evidence="3">Universal stress protein</fullName>
    </submittedName>
</protein>
<accession>A0A4Q4ZHU4</accession>